<protein>
    <submittedName>
        <fullName evidence="1">Uncharacterized protein</fullName>
    </submittedName>
</protein>
<name>A0A8B6HUF2_MYTGA</name>
<gene>
    <name evidence="1" type="ORF">MGAL_10B041096</name>
</gene>
<organism evidence="1 2">
    <name type="scientific">Mytilus galloprovincialis</name>
    <name type="common">Mediterranean mussel</name>
    <dbReference type="NCBI Taxonomy" id="29158"/>
    <lineage>
        <taxon>Eukaryota</taxon>
        <taxon>Metazoa</taxon>
        <taxon>Spiralia</taxon>
        <taxon>Lophotrochozoa</taxon>
        <taxon>Mollusca</taxon>
        <taxon>Bivalvia</taxon>
        <taxon>Autobranchia</taxon>
        <taxon>Pteriomorphia</taxon>
        <taxon>Mytilida</taxon>
        <taxon>Mytiloidea</taxon>
        <taxon>Mytilidae</taxon>
        <taxon>Mytilinae</taxon>
        <taxon>Mytilus</taxon>
    </lineage>
</organism>
<dbReference type="EMBL" id="UYJE01010553">
    <property type="protein sequence ID" value="VDI84268.1"/>
    <property type="molecule type" value="Genomic_DNA"/>
</dbReference>
<reference evidence="1" key="1">
    <citation type="submission" date="2018-11" db="EMBL/GenBank/DDBJ databases">
        <authorList>
            <person name="Alioto T."/>
            <person name="Alioto T."/>
        </authorList>
    </citation>
    <scope>NUCLEOTIDE SEQUENCE</scope>
</reference>
<evidence type="ECO:0000313" key="1">
    <source>
        <dbReference type="EMBL" id="VDI84268.1"/>
    </source>
</evidence>
<accession>A0A8B6HUF2</accession>
<evidence type="ECO:0000313" key="2">
    <source>
        <dbReference type="Proteomes" id="UP000596742"/>
    </source>
</evidence>
<comment type="caution">
    <text evidence="1">The sequence shown here is derived from an EMBL/GenBank/DDBJ whole genome shotgun (WGS) entry which is preliminary data.</text>
</comment>
<proteinExistence type="predicted"/>
<dbReference type="Proteomes" id="UP000596742">
    <property type="component" value="Unassembled WGS sequence"/>
</dbReference>
<dbReference type="AlphaFoldDB" id="A0A8B6HUF2"/>
<keyword evidence="2" id="KW-1185">Reference proteome</keyword>
<sequence length="84" mass="9704">MSSPSYTNKVDTENSIEHYEEINMAMEIGIDDSVSQSPENDQFENHEMRDIEQMSMPTSIETIQEQVEQTIHQNTNTTLGVRHM</sequence>